<accession>A0A6A6EBR3</accession>
<dbReference type="SUPFAM" id="SSF54160">
    <property type="entry name" value="Chromo domain-like"/>
    <property type="match status" value="1"/>
</dbReference>
<keyword evidence="3" id="KW-1185">Reference proteome</keyword>
<name>A0A6A6EBR3_9PEZI</name>
<feature type="non-terminal residue" evidence="2">
    <location>
        <position position="1"/>
    </location>
</feature>
<evidence type="ECO:0000313" key="2">
    <source>
        <dbReference type="EMBL" id="KAF2188505.1"/>
    </source>
</evidence>
<proteinExistence type="predicted"/>
<evidence type="ECO:0000256" key="1">
    <source>
        <dbReference type="ARBA" id="ARBA00011353"/>
    </source>
</evidence>
<comment type="subunit">
    <text evidence="1">Component of the NuA4 histone acetyltransferase complex.</text>
</comment>
<reference evidence="2" key="1">
    <citation type="journal article" date="2020" name="Stud. Mycol.">
        <title>101 Dothideomycetes genomes: a test case for predicting lifestyles and emergence of pathogens.</title>
        <authorList>
            <person name="Haridas S."/>
            <person name="Albert R."/>
            <person name="Binder M."/>
            <person name="Bloem J."/>
            <person name="Labutti K."/>
            <person name="Salamov A."/>
            <person name="Andreopoulos B."/>
            <person name="Baker S."/>
            <person name="Barry K."/>
            <person name="Bills G."/>
            <person name="Bluhm B."/>
            <person name="Cannon C."/>
            <person name="Castanera R."/>
            <person name="Culley D."/>
            <person name="Daum C."/>
            <person name="Ezra D."/>
            <person name="Gonzalez J."/>
            <person name="Henrissat B."/>
            <person name="Kuo A."/>
            <person name="Liang C."/>
            <person name="Lipzen A."/>
            <person name="Lutzoni F."/>
            <person name="Magnuson J."/>
            <person name="Mondo S."/>
            <person name="Nolan M."/>
            <person name="Ohm R."/>
            <person name="Pangilinan J."/>
            <person name="Park H.-J."/>
            <person name="Ramirez L."/>
            <person name="Alfaro M."/>
            <person name="Sun H."/>
            <person name="Tritt A."/>
            <person name="Yoshinaga Y."/>
            <person name="Zwiers L.-H."/>
            <person name="Turgeon B."/>
            <person name="Goodwin S."/>
            <person name="Spatafora J."/>
            <person name="Crous P."/>
            <person name="Grigoriev I."/>
        </authorList>
    </citation>
    <scope>NUCLEOTIDE SEQUENCE</scope>
    <source>
        <strain evidence="2">CBS 207.26</strain>
    </source>
</reference>
<gene>
    <name evidence="2" type="ORF">K469DRAFT_519327</name>
</gene>
<evidence type="ECO:0008006" key="4">
    <source>
        <dbReference type="Google" id="ProtNLM"/>
    </source>
</evidence>
<sequence length="50" mass="5863">LWGATSILKENDRKYFIAWKGVDPATGEAYKPTWEPKRNANRELVKAWKK</sequence>
<evidence type="ECO:0000313" key="3">
    <source>
        <dbReference type="Proteomes" id="UP000800200"/>
    </source>
</evidence>
<dbReference type="Gene3D" id="2.40.50.40">
    <property type="match status" value="1"/>
</dbReference>
<dbReference type="InterPro" id="IPR016197">
    <property type="entry name" value="Chromo-like_dom_sf"/>
</dbReference>
<dbReference type="EMBL" id="ML994623">
    <property type="protein sequence ID" value="KAF2188505.1"/>
    <property type="molecule type" value="Genomic_DNA"/>
</dbReference>
<organism evidence="2 3">
    <name type="scientific">Zopfia rhizophila CBS 207.26</name>
    <dbReference type="NCBI Taxonomy" id="1314779"/>
    <lineage>
        <taxon>Eukaryota</taxon>
        <taxon>Fungi</taxon>
        <taxon>Dikarya</taxon>
        <taxon>Ascomycota</taxon>
        <taxon>Pezizomycotina</taxon>
        <taxon>Dothideomycetes</taxon>
        <taxon>Dothideomycetes incertae sedis</taxon>
        <taxon>Zopfiaceae</taxon>
        <taxon>Zopfia</taxon>
    </lineage>
</organism>
<dbReference type="Proteomes" id="UP000800200">
    <property type="component" value="Unassembled WGS sequence"/>
</dbReference>
<dbReference type="AlphaFoldDB" id="A0A6A6EBR3"/>
<feature type="non-terminal residue" evidence="2">
    <location>
        <position position="50"/>
    </location>
</feature>
<protein>
    <recommendedName>
        <fullName evidence="4">Chromo domain-containing protein</fullName>
    </recommendedName>
</protein>
<dbReference type="OrthoDB" id="3647690at2759"/>